<dbReference type="AlphaFoldDB" id="A0A1U8A047"/>
<dbReference type="PANTHER" id="PTHR36005">
    <property type="entry name" value="DNA LIGASE-LIKE PROTEIN"/>
    <property type="match status" value="1"/>
</dbReference>
<organism evidence="2 3">
    <name type="scientific">Nelumbo nucifera</name>
    <name type="common">Sacred lotus</name>
    <dbReference type="NCBI Taxonomy" id="4432"/>
    <lineage>
        <taxon>Eukaryota</taxon>
        <taxon>Viridiplantae</taxon>
        <taxon>Streptophyta</taxon>
        <taxon>Embryophyta</taxon>
        <taxon>Tracheophyta</taxon>
        <taxon>Spermatophyta</taxon>
        <taxon>Magnoliopsida</taxon>
        <taxon>Proteales</taxon>
        <taxon>Nelumbonaceae</taxon>
        <taxon>Nelumbo</taxon>
    </lineage>
</organism>
<dbReference type="eggNOG" id="ENOG502QW84">
    <property type="taxonomic scope" value="Eukaryota"/>
</dbReference>
<protein>
    <submittedName>
        <fullName evidence="3">Uncharacterized protein LOC104595738</fullName>
    </submittedName>
</protein>
<evidence type="ECO:0000313" key="2">
    <source>
        <dbReference type="Proteomes" id="UP000189703"/>
    </source>
</evidence>
<feature type="compositionally biased region" description="Basic and acidic residues" evidence="1">
    <location>
        <begin position="428"/>
        <end position="438"/>
    </location>
</feature>
<feature type="compositionally biased region" description="Low complexity" evidence="1">
    <location>
        <begin position="669"/>
        <end position="685"/>
    </location>
</feature>
<feature type="region of interest" description="Disordered" evidence="1">
    <location>
        <begin position="656"/>
        <end position="738"/>
    </location>
</feature>
<evidence type="ECO:0000313" key="3">
    <source>
        <dbReference type="RefSeq" id="XP_010254905.1"/>
    </source>
</evidence>
<dbReference type="FunCoup" id="A0A1U8A047">
    <property type="interactions" value="781"/>
</dbReference>
<feature type="compositionally biased region" description="Low complexity" evidence="1">
    <location>
        <begin position="719"/>
        <end position="730"/>
    </location>
</feature>
<dbReference type="KEGG" id="nnu:104595738"/>
<dbReference type="GeneID" id="104595738"/>
<proteinExistence type="predicted"/>
<feature type="compositionally biased region" description="Low complexity" evidence="1">
    <location>
        <begin position="695"/>
        <end position="708"/>
    </location>
</feature>
<dbReference type="OMA" id="VDHDKRN"/>
<dbReference type="Proteomes" id="UP000189703">
    <property type="component" value="Unplaced"/>
</dbReference>
<dbReference type="STRING" id="4432.A0A1U8A047"/>
<feature type="compositionally biased region" description="Polar residues" evidence="1">
    <location>
        <begin position="117"/>
        <end position="127"/>
    </location>
</feature>
<feature type="region of interest" description="Disordered" evidence="1">
    <location>
        <begin position="1"/>
        <end position="22"/>
    </location>
</feature>
<feature type="compositionally biased region" description="Acidic residues" evidence="1">
    <location>
        <begin position="417"/>
        <end position="427"/>
    </location>
</feature>
<feature type="region of interest" description="Disordered" evidence="1">
    <location>
        <begin position="38"/>
        <end position="187"/>
    </location>
</feature>
<feature type="compositionally biased region" description="Basic and acidic residues" evidence="1">
    <location>
        <begin position="128"/>
        <end position="157"/>
    </location>
</feature>
<feature type="compositionally biased region" description="Polar residues" evidence="1">
    <location>
        <begin position="356"/>
        <end position="365"/>
    </location>
</feature>
<keyword evidence="2" id="KW-1185">Reference proteome</keyword>
<feature type="region of interest" description="Disordered" evidence="1">
    <location>
        <begin position="311"/>
        <end position="466"/>
    </location>
</feature>
<accession>A0A1U8A047</accession>
<sequence length="789" mass="87785">MESDDDYQILSHPAEASSPVDGRKLKRLKKAYRVSNESLFHHTDQGHSASVFLSPNEEDSESSKIPDTGESVDLSGSALGTESFDFEKDSDPGLDPLFAYGDRLEPLPTPEVEEESQLSSLDATTNEFDGKGEDQTKDSGEASHREETGELNAEKYLNKQHNLEGSVEKKNKKRVKSRGDENIETSGWTKRRLEKERKARLEQLHAESQRLLRETRDAAFKPVVSVRKSISSVLEKIRKRKTEVSKKAGISNTFGFLDVSNSSLRECSLDTYPERIKSGNANPEKTGSSVHLLSVDYGFDGTNVDEFSGPAAQHEKFSSKSNMDTNMHHLNVDGSSDAIHVNGSINASAHSDRENVSSSMAQGSGSRDGFRYPVDGTQDLFSESQSAGEDHPESPEEVLAPSLLAMNLKLDFAPPDEVSDEEDDDKENIDPHPHKSSREVLSPKGDPVKAFVDDEAEEEDDSDHDLMRFQENEEDEENEGVEELHDLIVTGYKENPIDSERRDELHQKWLEQQDAAATDNVLQRLKFGRKQRDTVMLEDEEEREFGEGSIDEFEDDMLPTNITRINTKKVKQMIPWMFTDKDDVLSSDDEETEQRLVRQRLLEKNEDQGSFLSPAEDESSREVFGLIKKLNVAPDTKKKAKPTSFFNMLVTGGNSNSASKSSFVGRAPSNSLSSSHRHGSSTVRSFIFGRDDSNSRSGISTSEGSSDVSQKECRPVRNSSAKFRSSQSKSSSRDTRIAAAADSGSSLFDILKRSSMQSDPCSHNNVGQAPTFFTAFKSTKRAIKMEGRT</sequence>
<name>A0A1U8A047_NELNU</name>
<dbReference type="OrthoDB" id="1919305at2759"/>
<gene>
    <name evidence="3" type="primary">LOC104595738</name>
</gene>
<reference evidence="3" key="1">
    <citation type="submission" date="2025-08" db="UniProtKB">
        <authorList>
            <consortium name="RefSeq"/>
        </authorList>
    </citation>
    <scope>IDENTIFICATION</scope>
</reference>
<dbReference type="PANTHER" id="PTHR36005:SF1">
    <property type="entry name" value="DNA LIGASE-LIKE PROTEIN"/>
    <property type="match status" value="1"/>
</dbReference>
<feature type="compositionally biased region" description="Acidic residues" evidence="1">
    <location>
        <begin position="453"/>
        <end position="463"/>
    </location>
</feature>
<dbReference type="RefSeq" id="XP_010254905.1">
    <property type="nucleotide sequence ID" value="XM_010256603.2"/>
</dbReference>
<evidence type="ECO:0000256" key="1">
    <source>
        <dbReference type="SAM" id="MobiDB-lite"/>
    </source>
</evidence>